<organism evidence="18 19">
    <name type="scientific">Penicillium cinerascens</name>
    <dbReference type="NCBI Taxonomy" id="70096"/>
    <lineage>
        <taxon>Eukaryota</taxon>
        <taxon>Fungi</taxon>
        <taxon>Dikarya</taxon>
        <taxon>Ascomycota</taxon>
        <taxon>Pezizomycotina</taxon>
        <taxon>Eurotiomycetes</taxon>
        <taxon>Eurotiomycetidae</taxon>
        <taxon>Eurotiales</taxon>
        <taxon>Aspergillaceae</taxon>
        <taxon>Penicillium</taxon>
    </lineage>
</organism>
<keyword evidence="19" id="KW-1185">Reference proteome</keyword>
<evidence type="ECO:0000256" key="9">
    <source>
        <dbReference type="ARBA" id="ARBA00022801"/>
    </source>
</evidence>
<evidence type="ECO:0000256" key="1">
    <source>
        <dbReference type="ARBA" id="ARBA00001946"/>
    </source>
</evidence>
<dbReference type="SMART" id="SM00865">
    <property type="entry name" value="Tubulin_C"/>
    <property type="match status" value="1"/>
</dbReference>
<dbReference type="GO" id="GO:0016787">
    <property type="term" value="F:hydrolase activity"/>
    <property type="evidence" value="ECO:0007669"/>
    <property type="project" value="UniProtKB-KW"/>
</dbReference>
<evidence type="ECO:0000256" key="14">
    <source>
        <dbReference type="ARBA" id="ARBA00049117"/>
    </source>
</evidence>
<dbReference type="GO" id="GO:0005874">
    <property type="term" value="C:microtubule"/>
    <property type="evidence" value="ECO:0007669"/>
    <property type="project" value="UniProtKB-KW"/>
</dbReference>
<dbReference type="Pfam" id="PF00091">
    <property type="entry name" value="Tubulin"/>
    <property type="match status" value="1"/>
</dbReference>
<dbReference type="PRINTS" id="PR01161">
    <property type="entry name" value="TUBULIN"/>
</dbReference>
<comment type="cofactor">
    <cofactor evidence="1">
        <name>Mg(2+)</name>
        <dbReference type="ChEBI" id="CHEBI:18420"/>
    </cofactor>
</comment>
<evidence type="ECO:0000256" key="5">
    <source>
        <dbReference type="ARBA" id="ARBA00022490"/>
    </source>
</evidence>
<dbReference type="EMBL" id="JAPQKR010000004">
    <property type="protein sequence ID" value="KAJ5217997.1"/>
    <property type="molecule type" value="Genomic_DNA"/>
</dbReference>
<accession>A0A9W9TCS1</accession>
<evidence type="ECO:0000313" key="19">
    <source>
        <dbReference type="Proteomes" id="UP001150904"/>
    </source>
</evidence>
<dbReference type="OrthoDB" id="1662883at2759"/>
<dbReference type="CDD" id="cd02186">
    <property type="entry name" value="alpha_tubulin"/>
    <property type="match status" value="1"/>
</dbReference>
<dbReference type="SUPFAM" id="SSF52490">
    <property type="entry name" value="Tubulin nucleotide-binding domain-like"/>
    <property type="match status" value="1"/>
</dbReference>
<evidence type="ECO:0000256" key="15">
    <source>
        <dbReference type="RuleBase" id="RU000352"/>
    </source>
</evidence>
<comment type="catalytic activity">
    <reaction evidence="14">
        <text>GTP + H2O = GDP + phosphate + H(+)</text>
        <dbReference type="Rhea" id="RHEA:19669"/>
        <dbReference type="ChEBI" id="CHEBI:15377"/>
        <dbReference type="ChEBI" id="CHEBI:15378"/>
        <dbReference type="ChEBI" id="CHEBI:37565"/>
        <dbReference type="ChEBI" id="CHEBI:43474"/>
        <dbReference type="ChEBI" id="CHEBI:58189"/>
    </reaction>
    <physiologicalReaction direction="left-to-right" evidence="14">
        <dbReference type="Rhea" id="RHEA:19670"/>
    </physiologicalReaction>
</comment>
<keyword evidence="11 15" id="KW-0342">GTP-binding</keyword>
<dbReference type="Proteomes" id="UP001150904">
    <property type="component" value="Unassembled WGS sequence"/>
</dbReference>
<feature type="domain" description="Tubulin/FtsZ 2-layer sandwich" evidence="17">
    <location>
        <begin position="250"/>
        <end position="395"/>
    </location>
</feature>
<proteinExistence type="inferred from homology"/>
<evidence type="ECO:0000256" key="11">
    <source>
        <dbReference type="ARBA" id="ARBA00023134"/>
    </source>
</evidence>
<dbReference type="FunFam" id="3.30.1330.20:FF:000006">
    <property type="entry name" value="Tubulin alpha chain"/>
    <property type="match status" value="1"/>
</dbReference>
<comment type="caution">
    <text evidence="18">The sequence shown here is derived from an EMBL/GenBank/DDBJ whole genome shotgun (WGS) entry which is preliminary data.</text>
</comment>
<gene>
    <name evidence="18" type="ORF">N7498_000096</name>
</gene>
<dbReference type="InterPro" id="IPR002452">
    <property type="entry name" value="Alpha_tubulin"/>
</dbReference>
<evidence type="ECO:0000256" key="13">
    <source>
        <dbReference type="ARBA" id="ARBA00034296"/>
    </source>
</evidence>
<comment type="subunit">
    <text evidence="4 15">Dimer of alpha and beta chains. A typical microtubule is a hollow water-filled tube with an outer diameter of 25 nm and an inner diameter of 15 nM. Alpha-beta heterodimers associate head-to-tail to form protofilaments running lengthwise along the microtubule wall with the beta-tubulin subunit facing the microtubule plus end conferring a structural polarity. Microtubules usually have 13 protofilaments but different protofilament numbers can be found in some organisms and specialized cells.</text>
</comment>
<dbReference type="InterPro" id="IPR018316">
    <property type="entry name" value="Tubulin/FtsZ_2-layer-sand-dom"/>
</dbReference>
<dbReference type="GO" id="GO:0005200">
    <property type="term" value="F:structural constituent of cytoskeleton"/>
    <property type="evidence" value="ECO:0007669"/>
    <property type="project" value="InterPro"/>
</dbReference>
<evidence type="ECO:0000256" key="2">
    <source>
        <dbReference type="ARBA" id="ARBA00004245"/>
    </source>
</evidence>
<dbReference type="SMART" id="SM00864">
    <property type="entry name" value="Tubulin"/>
    <property type="match status" value="1"/>
</dbReference>
<dbReference type="InterPro" id="IPR017975">
    <property type="entry name" value="Tubulin_CS"/>
</dbReference>
<dbReference type="Gene3D" id="1.10.287.600">
    <property type="entry name" value="Helix hairpin bin"/>
    <property type="match status" value="1"/>
</dbReference>
<dbReference type="GO" id="GO:0046872">
    <property type="term" value="F:metal ion binding"/>
    <property type="evidence" value="ECO:0007669"/>
    <property type="project" value="UniProtKB-KW"/>
</dbReference>
<keyword evidence="7" id="KW-0479">Metal-binding</keyword>
<comment type="function">
    <text evidence="13 15">Tubulin is the major constituent of microtubules, a cylinder consisting of laterally associated linear protofilaments composed of alpha- and beta-tubulin heterodimers. Microtubules grow by the addition of GTP-tubulin dimers to the microtubule end, where a stabilizing cap forms. Below the cap, tubulin dimers are in GDP-bound state, owing to GTPase activity of alpha-tubulin.</text>
</comment>
<name>A0A9W9TCS1_9EURO</name>
<sequence length="450" mass="50249">MRGEICHIHIGQAGTQLGNAAWELYLLEHGLKPDGRRDSDIADEIATSARHETFFTETAGGKYVPRAIFADLDPSPIDEIRTGTYRHLFHPEQLISGKEDAANNYARGHYTVGKEMLDEVVDRVRRVADNCSSLQGFLVFHSFGGGTGSGFGSLLLENLAHEYGKKAKLEFSIYPSPRVSTAVVEPYNAVLSTHSTIEHSDCSFLVDNEAVYNICRRNLEIPRPDFEHLNRLIAQVVSSVTSSMRFDGALNIDLAEFQTNLVPFPRIHFPLISYAPVISRNRSSHESFKVQDLTTQCAEAENQMVVCDPRKGKYMAVTLMYRGDVVASDCTQAVTALKAKPSFNLVDWCPTGFKLGINFSKPTRVPDSEMAPVDRSVSMLSNTTAIAEAWGRLDHKFDLMYSKRAFVHWYVGEGMEEGEFSEAREDLAALEKDYEEVAGDSIEVESEHEY</sequence>
<comment type="similarity">
    <text evidence="3 15">Belongs to the tubulin family.</text>
</comment>
<protein>
    <recommendedName>
        <fullName evidence="15">Tubulin alpha chain</fullName>
    </recommendedName>
</protein>
<dbReference type="FunFam" id="1.10.287.600:FF:000005">
    <property type="entry name" value="Tubulin alpha chain"/>
    <property type="match status" value="1"/>
</dbReference>
<evidence type="ECO:0000256" key="8">
    <source>
        <dbReference type="ARBA" id="ARBA00022741"/>
    </source>
</evidence>
<dbReference type="Pfam" id="PF03953">
    <property type="entry name" value="Tubulin_C"/>
    <property type="match status" value="1"/>
</dbReference>
<evidence type="ECO:0000259" key="16">
    <source>
        <dbReference type="SMART" id="SM00864"/>
    </source>
</evidence>
<dbReference type="PANTHER" id="PTHR11588">
    <property type="entry name" value="TUBULIN"/>
    <property type="match status" value="1"/>
</dbReference>
<dbReference type="InterPro" id="IPR036525">
    <property type="entry name" value="Tubulin/FtsZ_GTPase_sf"/>
</dbReference>
<evidence type="ECO:0000313" key="18">
    <source>
        <dbReference type="EMBL" id="KAJ5217997.1"/>
    </source>
</evidence>
<dbReference type="GeneID" id="83174459"/>
<evidence type="ECO:0000256" key="3">
    <source>
        <dbReference type="ARBA" id="ARBA00009636"/>
    </source>
</evidence>
<comment type="subcellular location">
    <subcellularLocation>
        <location evidence="2">Cytoplasm</location>
        <location evidence="2">Cytoskeleton</location>
    </subcellularLocation>
</comment>
<evidence type="ECO:0000256" key="4">
    <source>
        <dbReference type="ARBA" id="ARBA00011747"/>
    </source>
</evidence>
<dbReference type="InterPro" id="IPR008280">
    <property type="entry name" value="Tub_FtsZ_C"/>
</dbReference>
<keyword evidence="9" id="KW-0378">Hydrolase</keyword>
<dbReference type="FunFam" id="3.40.50.1440:FF:000011">
    <property type="entry name" value="Tubulin alpha chain"/>
    <property type="match status" value="1"/>
</dbReference>
<reference evidence="18" key="2">
    <citation type="journal article" date="2023" name="IMA Fungus">
        <title>Comparative genomic study of the Penicillium genus elucidates a diverse pangenome and 15 lateral gene transfer events.</title>
        <authorList>
            <person name="Petersen C."/>
            <person name="Sorensen T."/>
            <person name="Nielsen M.R."/>
            <person name="Sondergaard T.E."/>
            <person name="Sorensen J.L."/>
            <person name="Fitzpatrick D.A."/>
            <person name="Frisvad J.C."/>
            <person name="Nielsen K.L."/>
        </authorList>
    </citation>
    <scope>NUCLEOTIDE SEQUENCE</scope>
    <source>
        <strain evidence="18">IBT 15544</strain>
    </source>
</reference>
<keyword evidence="12" id="KW-0206">Cytoskeleton</keyword>
<evidence type="ECO:0000256" key="6">
    <source>
        <dbReference type="ARBA" id="ARBA00022701"/>
    </source>
</evidence>
<evidence type="ECO:0000256" key="12">
    <source>
        <dbReference type="ARBA" id="ARBA00023212"/>
    </source>
</evidence>
<dbReference type="RefSeq" id="XP_058312570.1">
    <property type="nucleotide sequence ID" value="XM_058447159.1"/>
</dbReference>
<feature type="domain" description="Tubulin/FtsZ GTPase" evidence="16">
    <location>
        <begin position="51"/>
        <end position="248"/>
    </location>
</feature>
<keyword evidence="6 15" id="KW-0493">Microtubule</keyword>
<dbReference type="GO" id="GO:0005525">
    <property type="term" value="F:GTP binding"/>
    <property type="evidence" value="ECO:0007669"/>
    <property type="project" value="UniProtKB-UniRule"/>
</dbReference>
<dbReference type="PROSITE" id="PS00227">
    <property type="entry name" value="TUBULIN"/>
    <property type="match status" value="1"/>
</dbReference>
<evidence type="ECO:0000256" key="7">
    <source>
        <dbReference type="ARBA" id="ARBA00022723"/>
    </source>
</evidence>
<dbReference type="Gene3D" id="3.30.1330.20">
    <property type="entry name" value="Tubulin/FtsZ, C-terminal domain"/>
    <property type="match status" value="1"/>
</dbReference>
<dbReference type="AlphaFoldDB" id="A0A9W9TCS1"/>
<dbReference type="InterPro" id="IPR023123">
    <property type="entry name" value="Tubulin_C"/>
</dbReference>
<keyword evidence="8 15" id="KW-0547">Nucleotide-binding</keyword>
<reference evidence="18" key="1">
    <citation type="submission" date="2022-12" db="EMBL/GenBank/DDBJ databases">
        <authorList>
            <person name="Petersen C."/>
        </authorList>
    </citation>
    <scope>NUCLEOTIDE SEQUENCE</scope>
    <source>
        <strain evidence="18">IBT 15544</strain>
    </source>
</reference>
<keyword evidence="10" id="KW-0460">Magnesium</keyword>
<keyword evidence="5" id="KW-0963">Cytoplasm</keyword>
<dbReference type="InterPro" id="IPR000217">
    <property type="entry name" value="Tubulin"/>
</dbReference>
<dbReference type="InterPro" id="IPR037103">
    <property type="entry name" value="Tubulin/FtsZ-like_C"/>
</dbReference>
<dbReference type="GO" id="GO:0007017">
    <property type="term" value="P:microtubule-based process"/>
    <property type="evidence" value="ECO:0007669"/>
    <property type="project" value="InterPro"/>
</dbReference>
<dbReference type="PRINTS" id="PR01162">
    <property type="entry name" value="ALPHATUBULIN"/>
</dbReference>
<dbReference type="SUPFAM" id="SSF55307">
    <property type="entry name" value="Tubulin C-terminal domain-like"/>
    <property type="match status" value="1"/>
</dbReference>
<evidence type="ECO:0000259" key="17">
    <source>
        <dbReference type="SMART" id="SM00865"/>
    </source>
</evidence>
<dbReference type="InterPro" id="IPR003008">
    <property type="entry name" value="Tubulin_FtsZ_GTPase"/>
</dbReference>
<dbReference type="Gene3D" id="3.40.50.1440">
    <property type="entry name" value="Tubulin/FtsZ, GTPase domain"/>
    <property type="match status" value="1"/>
</dbReference>
<evidence type="ECO:0000256" key="10">
    <source>
        <dbReference type="ARBA" id="ARBA00022842"/>
    </source>
</evidence>